<dbReference type="InterPro" id="IPR025291">
    <property type="entry name" value="DUF4153"/>
</dbReference>
<accession>A0A4Y8ZQK5</accession>
<feature type="transmembrane region" description="Helical" evidence="1">
    <location>
        <begin position="40"/>
        <end position="62"/>
    </location>
</feature>
<reference evidence="2 3" key="1">
    <citation type="submission" date="2019-03" db="EMBL/GenBank/DDBJ databases">
        <title>Genome sequence of Sphingomonas sp. 17J27-24.</title>
        <authorList>
            <person name="Kim M."/>
            <person name="Maeng S."/>
            <person name="Sathiyaraj S."/>
        </authorList>
    </citation>
    <scope>NUCLEOTIDE SEQUENCE [LARGE SCALE GENOMIC DNA]</scope>
    <source>
        <strain evidence="2 3">17J27-24</strain>
    </source>
</reference>
<feature type="transmembrane region" description="Helical" evidence="1">
    <location>
        <begin position="69"/>
        <end position="88"/>
    </location>
</feature>
<gene>
    <name evidence="2" type="ORF">E2493_18990</name>
</gene>
<organism evidence="2 3">
    <name type="scientific">Sphingomonas parva</name>
    <dbReference type="NCBI Taxonomy" id="2555898"/>
    <lineage>
        <taxon>Bacteria</taxon>
        <taxon>Pseudomonadati</taxon>
        <taxon>Pseudomonadota</taxon>
        <taxon>Alphaproteobacteria</taxon>
        <taxon>Sphingomonadales</taxon>
        <taxon>Sphingomonadaceae</taxon>
        <taxon>Sphingomonas</taxon>
    </lineage>
</organism>
<dbReference type="EMBL" id="SPDV01000059">
    <property type="protein sequence ID" value="TFI56676.1"/>
    <property type="molecule type" value="Genomic_DNA"/>
</dbReference>
<comment type="caution">
    <text evidence="2">The sequence shown here is derived from an EMBL/GenBank/DDBJ whole genome shotgun (WGS) entry which is preliminary data.</text>
</comment>
<feature type="transmembrane region" description="Helical" evidence="1">
    <location>
        <begin position="385"/>
        <end position="407"/>
    </location>
</feature>
<feature type="transmembrane region" description="Helical" evidence="1">
    <location>
        <begin position="190"/>
        <end position="213"/>
    </location>
</feature>
<feature type="transmembrane region" description="Helical" evidence="1">
    <location>
        <begin position="94"/>
        <end position="113"/>
    </location>
</feature>
<evidence type="ECO:0000313" key="2">
    <source>
        <dbReference type="EMBL" id="TFI56676.1"/>
    </source>
</evidence>
<dbReference type="RefSeq" id="WP_135090048.1">
    <property type="nucleotide sequence ID" value="NZ_SPDV01000059.1"/>
</dbReference>
<dbReference type="AlphaFoldDB" id="A0A4Y8ZQK5"/>
<keyword evidence="1" id="KW-0812">Transmembrane</keyword>
<feature type="transmembrane region" description="Helical" evidence="1">
    <location>
        <begin position="285"/>
        <end position="303"/>
    </location>
</feature>
<evidence type="ECO:0000313" key="3">
    <source>
        <dbReference type="Proteomes" id="UP000298213"/>
    </source>
</evidence>
<evidence type="ECO:0000256" key="1">
    <source>
        <dbReference type="SAM" id="Phobius"/>
    </source>
</evidence>
<sequence length="518" mass="55593">MHAAAALETPSGRGRGRFSFVFKVLLALSLVWVADRLFYWAGWSGSTDGIFAGLLLLAALLAHPRLRRSPAALTAAAAALLFAFALFIDPSLLAAALFWVAASMAVLLTRNGFDDGWRWAKRLMLQWLVTPGLPWRDLARVRRARRDRRRVSFAAHLPVIGLPLIGTIVFLALFARANPLIGDALAGIDWAGILAALSPVRLVVWLVVATIAWSLLRPARVLLGEAPGVDEDLALPGVSPASVTLSLVAFNLLFALQNGLDLVFLWSGAPLPDGVTLADYAHRGAYPLIVTALLAALFVLVTLRPGSAMAEAPAIRRLVFLWIGQNVLLVASTMLRTLDYVDAYSLTELRIAALLWMALVAFGLVLICVRLRAGKSGAWLINANLLAAALLLAGCAFADLGAAAAAWNVRHAREAGGHGASLDLCYLDMLGEAALLPVIELEIRAQGRAPILADRLAALRSGKMAALVRQQAHWRSWTVRGARRLETAQRLAVEHRLPSVSIQGRDCGGVPLTAAARQ</sequence>
<proteinExistence type="predicted"/>
<name>A0A4Y8ZQK5_9SPHN</name>
<keyword evidence="3" id="KW-1185">Reference proteome</keyword>
<keyword evidence="1" id="KW-0472">Membrane</keyword>
<feature type="transmembrane region" description="Helical" evidence="1">
    <location>
        <begin position="315"/>
        <end position="334"/>
    </location>
</feature>
<protein>
    <submittedName>
        <fullName evidence="2">DUF4173 domain-containing protein</fullName>
    </submittedName>
</protein>
<feature type="transmembrane region" description="Helical" evidence="1">
    <location>
        <begin position="354"/>
        <end position="373"/>
    </location>
</feature>
<dbReference type="Proteomes" id="UP000298213">
    <property type="component" value="Unassembled WGS sequence"/>
</dbReference>
<feature type="transmembrane region" description="Helical" evidence="1">
    <location>
        <begin position="153"/>
        <end position="175"/>
    </location>
</feature>
<dbReference type="Pfam" id="PF13687">
    <property type="entry name" value="DUF4153"/>
    <property type="match status" value="1"/>
</dbReference>
<keyword evidence="1" id="KW-1133">Transmembrane helix</keyword>
<dbReference type="OrthoDB" id="7280060at2"/>